<gene>
    <name evidence="2" type="ORF">Acr_16g0000930</name>
</gene>
<keyword evidence="3" id="KW-1185">Reference proteome</keyword>
<keyword evidence="1" id="KW-0175">Coiled coil</keyword>
<comment type="caution">
    <text evidence="2">The sequence shown here is derived from an EMBL/GenBank/DDBJ whole genome shotgun (WGS) entry which is preliminary data.</text>
</comment>
<accession>A0A7J0FXQ3</accession>
<reference evidence="2 3" key="1">
    <citation type="submission" date="2019-07" db="EMBL/GenBank/DDBJ databases">
        <title>De Novo Assembly of kiwifruit Actinidia rufa.</title>
        <authorList>
            <person name="Sugita-Konishi S."/>
            <person name="Sato K."/>
            <person name="Mori E."/>
            <person name="Abe Y."/>
            <person name="Kisaki G."/>
            <person name="Hamano K."/>
            <person name="Suezawa K."/>
            <person name="Otani M."/>
            <person name="Fukuda T."/>
            <person name="Manabe T."/>
            <person name="Gomi K."/>
            <person name="Tabuchi M."/>
            <person name="Akimitsu K."/>
            <person name="Kataoka I."/>
        </authorList>
    </citation>
    <scope>NUCLEOTIDE SEQUENCE [LARGE SCALE GENOMIC DNA]</scope>
    <source>
        <strain evidence="3">cv. Fuchu</strain>
    </source>
</reference>
<dbReference type="AlphaFoldDB" id="A0A7J0FXQ3"/>
<evidence type="ECO:0000313" key="3">
    <source>
        <dbReference type="Proteomes" id="UP000585474"/>
    </source>
</evidence>
<evidence type="ECO:0000256" key="1">
    <source>
        <dbReference type="SAM" id="Coils"/>
    </source>
</evidence>
<dbReference type="Proteomes" id="UP000585474">
    <property type="component" value="Unassembled WGS sequence"/>
</dbReference>
<sequence length="468" mass="52056">MTNLAKLWARKSTIQALVRNCRGTEIEDSANQNANPCNTQLFQTLEPKQRAIVLLGYALYGDAAVDGSSEAVQCGDNGGEAVSDAGVLGAAYHSRCPILGMSMRTTRHYRVRIDGMMIGEDILVTSRGGRNSSSFQETTRSSPMDNLGSLEFRARQCNSAPSLTEAKKEGLDLVTKTLELREFYSVKNILRSKVFLKCFVLAPQQMASSGGDNVEEKNTSDAPHVTADEARSAKMDLKKLARLAKAKGDSKMKDLPLNQGERGPNWLEVVKEGPRWNRTSREATPYRVDGEEGTSVNLRAVTGLEVSVVKSSAVAEKLVQAFIPPTNKKMLEKMELDEVVTQLYNAFSKGDKRRDGDPRSHCLIHQGRDDPSSMDDLENRVAELEANKEHSKAALLALQKEVARLKKYKEDSNVTTKKLEKEVAKLKRRENLTKTLSINEFKASKEYKETIEEEASSYFSEGFDQYKK</sequence>
<organism evidence="2 3">
    <name type="scientific">Actinidia rufa</name>
    <dbReference type="NCBI Taxonomy" id="165716"/>
    <lineage>
        <taxon>Eukaryota</taxon>
        <taxon>Viridiplantae</taxon>
        <taxon>Streptophyta</taxon>
        <taxon>Embryophyta</taxon>
        <taxon>Tracheophyta</taxon>
        <taxon>Spermatophyta</taxon>
        <taxon>Magnoliopsida</taxon>
        <taxon>eudicotyledons</taxon>
        <taxon>Gunneridae</taxon>
        <taxon>Pentapetalae</taxon>
        <taxon>asterids</taxon>
        <taxon>Ericales</taxon>
        <taxon>Actinidiaceae</taxon>
        <taxon>Actinidia</taxon>
    </lineage>
</organism>
<dbReference type="EMBL" id="BJWL01000016">
    <property type="protein sequence ID" value="GFZ03469.1"/>
    <property type="molecule type" value="Genomic_DNA"/>
</dbReference>
<feature type="coiled-coil region" evidence="1">
    <location>
        <begin position="374"/>
        <end position="429"/>
    </location>
</feature>
<name>A0A7J0FXQ3_9ERIC</name>
<protein>
    <submittedName>
        <fullName evidence="2">Uncharacterized protein</fullName>
    </submittedName>
</protein>
<evidence type="ECO:0000313" key="2">
    <source>
        <dbReference type="EMBL" id="GFZ03469.1"/>
    </source>
</evidence>
<proteinExistence type="predicted"/>